<reference evidence="2" key="1">
    <citation type="journal article" date="2023" name="Nat. Plants">
        <title>Single-cell RNA sequencing provides a high-resolution roadmap for understanding the multicellular compartmentation of specialized metabolism.</title>
        <authorList>
            <person name="Sun S."/>
            <person name="Shen X."/>
            <person name="Li Y."/>
            <person name="Li Y."/>
            <person name="Wang S."/>
            <person name="Li R."/>
            <person name="Zhang H."/>
            <person name="Shen G."/>
            <person name="Guo B."/>
            <person name="Wei J."/>
            <person name="Xu J."/>
            <person name="St-Pierre B."/>
            <person name="Chen S."/>
            <person name="Sun C."/>
        </authorList>
    </citation>
    <scope>NUCLEOTIDE SEQUENCE [LARGE SCALE GENOMIC DNA]</scope>
</reference>
<proteinExistence type="predicted"/>
<dbReference type="EMBL" id="CM044707">
    <property type="protein sequence ID" value="KAI5655351.1"/>
    <property type="molecule type" value="Genomic_DNA"/>
</dbReference>
<accession>A0ACC0A738</accession>
<protein>
    <submittedName>
        <fullName evidence="1">Uncharacterized protein</fullName>
    </submittedName>
</protein>
<name>A0ACC0A738_CATRO</name>
<dbReference type="Proteomes" id="UP001060085">
    <property type="component" value="Linkage Group LG07"/>
</dbReference>
<keyword evidence="2" id="KW-1185">Reference proteome</keyword>
<gene>
    <name evidence="1" type="ORF">M9H77_32538</name>
</gene>
<evidence type="ECO:0000313" key="1">
    <source>
        <dbReference type="EMBL" id="KAI5655351.1"/>
    </source>
</evidence>
<organism evidence="1 2">
    <name type="scientific">Catharanthus roseus</name>
    <name type="common">Madagascar periwinkle</name>
    <name type="synonym">Vinca rosea</name>
    <dbReference type="NCBI Taxonomy" id="4058"/>
    <lineage>
        <taxon>Eukaryota</taxon>
        <taxon>Viridiplantae</taxon>
        <taxon>Streptophyta</taxon>
        <taxon>Embryophyta</taxon>
        <taxon>Tracheophyta</taxon>
        <taxon>Spermatophyta</taxon>
        <taxon>Magnoliopsida</taxon>
        <taxon>eudicotyledons</taxon>
        <taxon>Gunneridae</taxon>
        <taxon>Pentapetalae</taxon>
        <taxon>asterids</taxon>
        <taxon>lamiids</taxon>
        <taxon>Gentianales</taxon>
        <taxon>Apocynaceae</taxon>
        <taxon>Rauvolfioideae</taxon>
        <taxon>Vinceae</taxon>
        <taxon>Catharanthinae</taxon>
        <taxon>Catharanthus</taxon>
    </lineage>
</organism>
<sequence length="501" mass="53952">MAPPAKRASKRRRTSNKEEPKEEEGRTSNKDEPKEEDDNRKGQQVEETATGGDTAKAIKVTSAEKGTNGKSPVIVFAHGAGAPSSSDWMIRWKEMLHKALNAVEVVTFDYPYISGGKRRAPPKAEKLVEFHIEVVRKTITEYQGHPLILVGKSMGSRVSCMVAVGEDIGAEAVICLGYPLKGMKGTVRDETLLKLTVPVIVTSHARALPDILFMKGSKDSLCPLEKLDAVRKKMNSVAEMYVVEGGDHSFKIGKKHLQTTGSTQEEAENLAVQAISTFVSNILEEKTSGHLLSVANGISILHLVVTVVGVLLMMLVCSRSVRSVCCGKNQQQVCGAYPNPMASTQCQKPVNHHHQTTTGTVHQEHSSLTEKVKEMFGGNKNNHHQQQQQQHSGQHGHVKTNSSAAAAAPCHCPATAGTTTHAAGTTTHAENKKVGHGHGGGNFLSNIGEHIKTATSRKKKNRKNRAGGICTGSGTDSGSSSSDDESDHDNKVSSNHNHKPF</sequence>
<evidence type="ECO:0000313" key="2">
    <source>
        <dbReference type="Proteomes" id="UP001060085"/>
    </source>
</evidence>
<comment type="caution">
    <text evidence="1">The sequence shown here is derived from an EMBL/GenBank/DDBJ whole genome shotgun (WGS) entry which is preliminary data.</text>
</comment>